<feature type="region of interest" description="Disordered" evidence="1">
    <location>
        <begin position="160"/>
        <end position="189"/>
    </location>
</feature>
<keyword evidence="4" id="KW-1185">Reference proteome</keyword>
<reference evidence="5" key="1">
    <citation type="submission" date="2016-06" db="UniProtKB">
        <authorList>
            <consortium name="WormBaseParasite"/>
        </authorList>
    </citation>
    <scope>IDENTIFICATION</scope>
</reference>
<organism evidence="5">
    <name type="scientific">Soboliphyme baturini</name>
    <dbReference type="NCBI Taxonomy" id="241478"/>
    <lineage>
        <taxon>Eukaryota</taxon>
        <taxon>Metazoa</taxon>
        <taxon>Ecdysozoa</taxon>
        <taxon>Nematoda</taxon>
        <taxon>Enoplea</taxon>
        <taxon>Dorylaimia</taxon>
        <taxon>Dioctophymatida</taxon>
        <taxon>Dioctophymatoidea</taxon>
        <taxon>Soboliphymatidae</taxon>
        <taxon>Soboliphyme</taxon>
    </lineage>
</organism>
<feature type="region of interest" description="Disordered" evidence="1">
    <location>
        <begin position="222"/>
        <end position="267"/>
    </location>
</feature>
<feature type="region of interest" description="Disordered" evidence="1">
    <location>
        <begin position="318"/>
        <end position="339"/>
    </location>
</feature>
<feature type="compositionally biased region" description="Polar residues" evidence="1">
    <location>
        <begin position="162"/>
        <end position="171"/>
    </location>
</feature>
<gene>
    <name evidence="3" type="ORF">SBAD_LOCUS13011</name>
</gene>
<evidence type="ECO:0000313" key="3">
    <source>
        <dbReference type="EMBL" id="VDP53375.1"/>
    </source>
</evidence>
<dbReference type="SMART" id="SM00246">
    <property type="entry name" value="WH2"/>
    <property type="match status" value="1"/>
</dbReference>
<evidence type="ECO:0000313" key="5">
    <source>
        <dbReference type="WBParaSite" id="SBAD_0001342501-mRNA-1"/>
    </source>
</evidence>
<protein>
    <submittedName>
        <fullName evidence="5">Wiskott-Aldrich syndrome protein family member</fullName>
    </submittedName>
</protein>
<dbReference type="WBParaSite" id="SBAD_0001342501-mRNA-1">
    <property type="protein sequence ID" value="SBAD_0001342501-mRNA-1"/>
    <property type="gene ID" value="SBAD_0001342501"/>
</dbReference>
<dbReference type="AlphaFoldDB" id="A0A183JAW2"/>
<proteinExistence type="predicted"/>
<evidence type="ECO:0000256" key="1">
    <source>
        <dbReference type="SAM" id="MobiDB-lite"/>
    </source>
</evidence>
<feature type="compositionally biased region" description="Polar residues" evidence="1">
    <location>
        <begin position="80"/>
        <end position="99"/>
    </location>
</feature>
<dbReference type="GO" id="GO:0003779">
    <property type="term" value="F:actin binding"/>
    <property type="evidence" value="ECO:0007669"/>
    <property type="project" value="InterPro"/>
</dbReference>
<dbReference type="PROSITE" id="PS51082">
    <property type="entry name" value="WH2"/>
    <property type="match status" value="1"/>
</dbReference>
<dbReference type="Pfam" id="PF02205">
    <property type="entry name" value="WH2"/>
    <property type="match status" value="1"/>
</dbReference>
<name>A0A183JAW2_9BILA</name>
<evidence type="ECO:0000313" key="4">
    <source>
        <dbReference type="Proteomes" id="UP000270296"/>
    </source>
</evidence>
<dbReference type="Proteomes" id="UP000270296">
    <property type="component" value="Unassembled WGS sequence"/>
</dbReference>
<feature type="domain" description="WH2" evidence="2">
    <location>
        <begin position="273"/>
        <end position="290"/>
    </location>
</feature>
<dbReference type="OrthoDB" id="1060785at2759"/>
<reference evidence="3 4" key="2">
    <citation type="submission" date="2018-11" db="EMBL/GenBank/DDBJ databases">
        <authorList>
            <consortium name="Pathogen Informatics"/>
        </authorList>
    </citation>
    <scope>NUCLEOTIDE SEQUENCE [LARGE SCALE GENOMIC DNA]</scope>
</reference>
<dbReference type="Gene3D" id="6.10.280.150">
    <property type="match status" value="1"/>
</dbReference>
<feature type="compositionally biased region" description="Pro residues" evidence="1">
    <location>
        <begin position="227"/>
        <end position="237"/>
    </location>
</feature>
<dbReference type="EMBL" id="UZAM01019765">
    <property type="protein sequence ID" value="VDP53375.1"/>
    <property type="molecule type" value="Genomic_DNA"/>
</dbReference>
<feature type="region of interest" description="Disordered" evidence="1">
    <location>
        <begin position="72"/>
        <end position="102"/>
    </location>
</feature>
<dbReference type="InterPro" id="IPR003124">
    <property type="entry name" value="WH2_dom"/>
</dbReference>
<evidence type="ECO:0000259" key="2">
    <source>
        <dbReference type="PROSITE" id="PS51082"/>
    </source>
</evidence>
<accession>A0A183JAW2</accession>
<sequence length="339" mass="37213">MQQYVYDDRMQYGSKPGEDISPHLMDGSRTKYSEYIHVQEAVNANVYVPNNLVVGAPSSLAAFGENLTSVKHGTAAPPTETDQSGIRRNFPPFTSSSGYSHPVKDRHTYAETAFVDRQFLPQQPSKYDKAEDGVYENELTAKVTRWSLKHEGYRLAPVNVHAGNQTPSSVNAYEDQREKSLSPELPPPPPPLLSTEMTNLMNAHITAPPVVPPSVLPISPYSKSVNDPPPPPPPPVILPINGTGGDESAGNSAANDGSKLMSDKKPEDSVIDVRSDLLKAIREGIQLKKVGRQQEQEREKDVLNYGHDVAAILKRRMEDVMGRSESDSSVSDGEVDWDD</sequence>